<accession>A0A6B1D9Y1</accession>
<name>A0A6B1D9Y1_9CHLR</name>
<dbReference type="Gene3D" id="1.10.3210.10">
    <property type="entry name" value="Hypothetical protein af1432"/>
    <property type="match status" value="1"/>
</dbReference>
<protein>
    <recommendedName>
        <fullName evidence="2">HD domain-containing protein</fullName>
    </recommendedName>
</protein>
<dbReference type="EMBL" id="VXMH01000096">
    <property type="protein sequence ID" value="MYC96801.1"/>
    <property type="molecule type" value="Genomic_DNA"/>
</dbReference>
<gene>
    <name evidence="1" type="ORF">F4X14_17685</name>
</gene>
<dbReference type="AlphaFoldDB" id="A0A6B1D9Y1"/>
<dbReference type="SUPFAM" id="SSF109604">
    <property type="entry name" value="HD-domain/PDEase-like"/>
    <property type="match status" value="1"/>
</dbReference>
<organism evidence="1">
    <name type="scientific">Caldilineaceae bacterium SB0661_bin_32</name>
    <dbReference type="NCBI Taxonomy" id="2605255"/>
    <lineage>
        <taxon>Bacteria</taxon>
        <taxon>Bacillati</taxon>
        <taxon>Chloroflexota</taxon>
        <taxon>Caldilineae</taxon>
        <taxon>Caldilineales</taxon>
        <taxon>Caldilineaceae</taxon>
    </lineage>
</organism>
<evidence type="ECO:0000313" key="1">
    <source>
        <dbReference type="EMBL" id="MYC96801.1"/>
    </source>
</evidence>
<evidence type="ECO:0008006" key="2">
    <source>
        <dbReference type="Google" id="ProtNLM"/>
    </source>
</evidence>
<sequence>MQGTARRITRRIRQFVRGITASVSAEELQQAAQFLPTAGLTRFQQMPVDAQRHSLNVLTTLQSAGWDDSDLAAAALLHDAGKLAAAKAGLSLNAWVRTALVLMETFAPGLAPRLTVEDPNGGWRYLLHVHLTHPRIGARWADADGCSPLTCWLIAHHQDETGRAEAVLTSADDSETRWAEGRGRQGAAEDRMRLLAALQWADSQN</sequence>
<reference evidence="1" key="1">
    <citation type="submission" date="2019-09" db="EMBL/GenBank/DDBJ databases">
        <title>Characterisation of the sponge microbiome using genome-centric metagenomics.</title>
        <authorList>
            <person name="Engelberts J.P."/>
            <person name="Robbins S.J."/>
            <person name="De Goeij J.M."/>
            <person name="Aranda M."/>
            <person name="Bell S.C."/>
            <person name="Webster N.S."/>
        </authorList>
    </citation>
    <scope>NUCLEOTIDE SEQUENCE</scope>
    <source>
        <strain evidence="1">SB0661_bin_32</strain>
    </source>
</reference>
<proteinExistence type="predicted"/>
<comment type="caution">
    <text evidence="1">The sequence shown here is derived from an EMBL/GenBank/DDBJ whole genome shotgun (WGS) entry which is preliminary data.</text>
</comment>